<dbReference type="PRINTS" id="PR00385">
    <property type="entry name" value="P450"/>
</dbReference>
<dbReference type="PANTHER" id="PTHR24291:SF187">
    <property type="entry name" value="CYTOCHROME P450 4AE1-RELATED"/>
    <property type="match status" value="1"/>
</dbReference>
<dbReference type="SUPFAM" id="SSF48264">
    <property type="entry name" value="Cytochrome P450"/>
    <property type="match status" value="1"/>
</dbReference>
<evidence type="ECO:0000313" key="11">
    <source>
        <dbReference type="EnsemblMetazoa" id="SCAU009711-PA"/>
    </source>
</evidence>
<evidence type="ECO:0000256" key="8">
    <source>
        <dbReference type="PIRSR" id="PIRSR602401-1"/>
    </source>
</evidence>
<keyword evidence="4 8" id="KW-0479">Metal-binding</keyword>
<evidence type="ECO:0000256" key="4">
    <source>
        <dbReference type="ARBA" id="ARBA00022723"/>
    </source>
</evidence>
<evidence type="ECO:0000256" key="3">
    <source>
        <dbReference type="ARBA" id="ARBA00022617"/>
    </source>
</evidence>
<evidence type="ECO:0000256" key="6">
    <source>
        <dbReference type="ARBA" id="ARBA00023004"/>
    </source>
</evidence>
<sequence>MYTVAIILLTLFVVGYLRHASKRHMREAVKNINGPYCVPLIGPIHLAYGLTPQNVFTKGVNLGQKYGGFIKIWLFNRLIIGTADPEINEQILSSSTNLSKHRLYGVLHRWLGTGLLTSDGAKWHARRKIITPTFHFKILEEFVEIFNQQSAVFTERLTTKADGKTPFDIYPYVCSATLDIIAETAMGTKVGAQTDTTMAYTAAVEETTRITAWRFLRLHLHNDIVFMLLHPFKSLRLIKNLRIMHEFTHKVIEERRKTLQQRLKKETSVRDHYDVGTKKRMALLDVLLQSTINGKPLSNEDIREEVDTFMFEGHDTTATALGFTLYLLSRHPRVQQKLWKQIHHLHGDENSRTCSIMSLNELKYLECVIKESLRLYPPVPIIGREITQDFKYKHSTLGEGIIPAGTELVIAIYAMSANHFVYENPSEFMPERHEDVKINNGFHYLPFSAGPRNCIGQKFAMLELKVALVHVIRCYELLPLGESIEPVLGIVTRSKTGMQLGLKKRTKH</sequence>
<keyword evidence="6 8" id="KW-0408">Iron</keyword>
<protein>
    <recommendedName>
        <fullName evidence="13">Cytochrome P450</fullName>
    </recommendedName>
</protein>
<dbReference type="InterPro" id="IPR050196">
    <property type="entry name" value="Cytochrome_P450_Monoox"/>
</dbReference>
<evidence type="ECO:0000256" key="9">
    <source>
        <dbReference type="RuleBase" id="RU000461"/>
    </source>
</evidence>
<dbReference type="InterPro" id="IPR001128">
    <property type="entry name" value="Cyt_P450"/>
</dbReference>
<keyword evidence="3 8" id="KW-0349">Heme</keyword>
<comment type="similarity">
    <text evidence="2 9">Belongs to the cytochrome P450 family.</text>
</comment>
<dbReference type="VEuPathDB" id="VectorBase:SCAU009711"/>
<dbReference type="InterPro" id="IPR036396">
    <property type="entry name" value="Cyt_P450_sf"/>
</dbReference>
<dbReference type="AlphaFoldDB" id="A0A1I8PNP3"/>
<comment type="cofactor">
    <cofactor evidence="1 8">
        <name>heme</name>
        <dbReference type="ChEBI" id="CHEBI:30413"/>
    </cofactor>
</comment>
<dbReference type="GO" id="GO:0005506">
    <property type="term" value="F:iron ion binding"/>
    <property type="evidence" value="ECO:0007669"/>
    <property type="project" value="InterPro"/>
</dbReference>
<accession>A0A1I8PNP3</accession>
<evidence type="ECO:0000256" key="7">
    <source>
        <dbReference type="ARBA" id="ARBA00023033"/>
    </source>
</evidence>
<feature type="chain" id="PRO_5009327070" description="Cytochrome P450" evidence="10">
    <location>
        <begin position="20"/>
        <end position="508"/>
    </location>
</feature>
<proteinExistence type="inferred from homology"/>
<evidence type="ECO:0000256" key="10">
    <source>
        <dbReference type="SAM" id="SignalP"/>
    </source>
</evidence>
<dbReference type="OrthoDB" id="1470350at2759"/>
<gene>
    <name evidence="11" type="primary">106093305</name>
</gene>
<feature type="signal peptide" evidence="10">
    <location>
        <begin position="1"/>
        <end position="19"/>
    </location>
</feature>
<dbReference type="GO" id="GO:0016705">
    <property type="term" value="F:oxidoreductase activity, acting on paired donors, with incorporation or reduction of molecular oxygen"/>
    <property type="evidence" value="ECO:0007669"/>
    <property type="project" value="InterPro"/>
</dbReference>
<organism evidence="11 12">
    <name type="scientific">Stomoxys calcitrans</name>
    <name type="common">Stable fly</name>
    <name type="synonym">Conops calcitrans</name>
    <dbReference type="NCBI Taxonomy" id="35570"/>
    <lineage>
        <taxon>Eukaryota</taxon>
        <taxon>Metazoa</taxon>
        <taxon>Ecdysozoa</taxon>
        <taxon>Arthropoda</taxon>
        <taxon>Hexapoda</taxon>
        <taxon>Insecta</taxon>
        <taxon>Pterygota</taxon>
        <taxon>Neoptera</taxon>
        <taxon>Endopterygota</taxon>
        <taxon>Diptera</taxon>
        <taxon>Brachycera</taxon>
        <taxon>Muscomorpha</taxon>
        <taxon>Muscoidea</taxon>
        <taxon>Muscidae</taxon>
        <taxon>Stomoxys</taxon>
    </lineage>
</organism>
<dbReference type="InterPro" id="IPR002401">
    <property type="entry name" value="Cyt_P450_E_grp-I"/>
</dbReference>
<reference evidence="11" key="1">
    <citation type="submission" date="2020-05" db="UniProtKB">
        <authorList>
            <consortium name="EnsemblMetazoa"/>
        </authorList>
    </citation>
    <scope>IDENTIFICATION</scope>
    <source>
        <strain evidence="11">USDA</strain>
    </source>
</reference>
<dbReference type="PROSITE" id="PS00086">
    <property type="entry name" value="CYTOCHROME_P450"/>
    <property type="match status" value="1"/>
</dbReference>
<dbReference type="PANTHER" id="PTHR24291">
    <property type="entry name" value="CYTOCHROME P450 FAMILY 4"/>
    <property type="match status" value="1"/>
</dbReference>
<dbReference type="STRING" id="35570.A0A1I8PNP3"/>
<name>A0A1I8PNP3_STOCA</name>
<evidence type="ECO:0000256" key="2">
    <source>
        <dbReference type="ARBA" id="ARBA00010617"/>
    </source>
</evidence>
<evidence type="ECO:0000313" key="12">
    <source>
        <dbReference type="Proteomes" id="UP000095300"/>
    </source>
</evidence>
<evidence type="ECO:0000256" key="1">
    <source>
        <dbReference type="ARBA" id="ARBA00001971"/>
    </source>
</evidence>
<dbReference type="CDD" id="cd20628">
    <property type="entry name" value="CYP4"/>
    <property type="match status" value="1"/>
</dbReference>
<keyword evidence="10" id="KW-0732">Signal</keyword>
<dbReference type="Gene3D" id="1.10.630.10">
    <property type="entry name" value="Cytochrome P450"/>
    <property type="match status" value="1"/>
</dbReference>
<keyword evidence="7 9" id="KW-0503">Monooxygenase</keyword>
<dbReference type="PRINTS" id="PR00463">
    <property type="entry name" value="EP450I"/>
</dbReference>
<dbReference type="Proteomes" id="UP000095300">
    <property type="component" value="Unassembled WGS sequence"/>
</dbReference>
<dbReference type="InterPro" id="IPR017972">
    <property type="entry name" value="Cyt_P450_CS"/>
</dbReference>
<feature type="binding site" description="axial binding residue" evidence="8">
    <location>
        <position position="454"/>
    </location>
    <ligand>
        <name>heme</name>
        <dbReference type="ChEBI" id="CHEBI:30413"/>
    </ligand>
    <ligandPart>
        <name>Fe</name>
        <dbReference type="ChEBI" id="CHEBI:18248"/>
    </ligandPart>
</feature>
<evidence type="ECO:0008006" key="13">
    <source>
        <dbReference type="Google" id="ProtNLM"/>
    </source>
</evidence>
<keyword evidence="5 9" id="KW-0560">Oxidoreductase</keyword>
<dbReference type="GO" id="GO:0020037">
    <property type="term" value="F:heme binding"/>
    <property type="evidence" value="ECO:0007669"/>
    <property type="project" value="InterPro"/>
</dbReference>
<dbReference type="GO" id="GO:0004497">
    <property type="term" value="F:monooxygenase activity"/>
    <property type="evidence" value="ECO:0007669"/>
    <property type="project" value="UniProtKB-KW"/>
</dbReference>
<keyword evidence="12" id="KW-1185">Reference proteome</keyword>
<dbReference type="Pfam" id="PF00067">
    <property type="entry name" value="p450"/>
    <property type="match status" value="1"/>
</dbReference>
<evidence type="ECO:0000256" key="5">
    <source>
        <dbReference type="ARBA" id="ARBA00023002"/>
    </source>
</evidence>
<dbReference type="EnsemblMetazoa" id="SCAU009711-RA">
    <property type="protein sequence ID" value="SCAU009711-PA"/>
    <property type="gene ID" value="SCAU009711"/>
</dbReference>